<dbReference type="GO" id="GO:0098852">
    <property type="term" value="C:lytic vacuole membrane"/>
    <property type="evidence" value="ECO:0007669"/>
    <property type="project" value="UniProtKB-ARBA"/>
</dbReference>
<gene>
    <name evidence="9" type="ORF">OIDMADRAFT_140586</name>
</gene>
<comment type="catalytic activity">
    <reaction evidence="6">
        <text>L-histidine(out) + L-arginine(in) = L-histidine(in) + L-arginine(out)</text>
        <dbReference type="Rhea" id="RHEA:71063"/>
        <dbReference type="ChEBI" id="CHEBI:32682"/>
        <dbReference type="ChEBI" id="CHEBI:57595"/>
    </reaction>
</comment>
<evidence type="ECO:0000256" key="1">
    <source>
        <dbReference type="ARBA" id="ARBA00004141"/>
    </source>
</evidence>
<evidence type="ECO:0000313" key="9">
    <source>
        <dbReference type="EMBL" id="KIN08121.1"/>
    </source>
</evidence>
<protein>
    <recommendedName>
        <fullName evidence="11">Vacuolar membrane PQ loop repeat protein</fullName>
    </recommendedName>
</protein>
<evidence type="ECO:0000256" key="4">
    <source>
        <dbReference type="ARBA" id="ARBA00023136"/>
    </source>
</evidence>
<sequence length="315" mass="34019">MASSALSAILKSLSLDLTPKEALSGVFGSISLATWVFLLLPQLILNYNTGSADGISLAFLAIWLLGDATNLAGAIWAGLVPTVIAVAVYFCFADFVLISQCLYYNKVNATRARLASMASTESEQSPLLSRRRSSDTFAPPNSRRRRSTGLSMNRRRDSATKFFEEPGETNPWVKNTVSILGIMAAGAAGWAIAWQAGVWKPTPEQDGDINGAQMAVGAQVLGYISAVCYLGARIPQIVKNYKEKSCEGLALLFFLLSLMGNLTYGIGILCHSLEKEYLTTNLPWLIGSLGTMVEDGIIFLQFRIYAPKPSASAVE</sequence>
<feature type="transmembrane region" description="Helical" evidence="8">
    <location>
        <begin position="57"/>
        <end position="77"/>
    </location>
</feature>
<dbReference type="PANTHER" id="PTHR16201:SF44">
    <property type="entry name" value="SEVEN TRANSMEMBRANE PROTEIN 1"/>
    <property type="match status" value="1"/>
</dbReference>
<dbReference type="SMART" id="SM00679">
    <property type="entry name" value="CTNS"/>
    <property type="match status" value="2"/>
</dbReference>
<dbReference type="Proteomes" id="UP000054321">
    <property type="component" value="Unassembled WGS sequence"/>
</dbReference>
<evidence type="ECO:0000313" key="10">
    <source>
        <dbReference type="Proteomes" id="UP000054321"/>
    </source>
</evidence>
<reference evidence="10" key="2">
    <citation type="submission" date="2015-01" db="EMBL/GenBank/DDBJ databases">
        <title>Evolutionary Origins and Diversification of the Mycorrhizal Mutualists.</title>
        <authorList>
            <consortium name="DOE Joint Genome Institute"/>
            <consortium name="Mycorrhizal Genomics Consortium"/>
            <person name="Kohler A."/>
            <person name="Kuo A."/>
            <person name="Nagy L.G."/>
            <person name="Floudas D."/>
            <person name="Copeland A."/>
            <person name="Barry K.W."/>
            <person name="Cichocki N."/>
            <person name="Veneault-Fourrey C."/>
            <person name="LaButti K."/>
            <person name="Lindquist E.A."/>
            <person name="Lipzen A."/>
            <person name="Lundell T."/>
            <person name="Morin E."/>
            <person name="Murat C."/>
            <person name="Riley R."/>
            <person name="Ohm R."/>
            <person name="Sun H."/>
            <person name="Tunlid A."/>
            <person name="Henrissat B."/>
            <person name="Grigoriev I.V."/>
            <person name="Hibbett D.S."/>
            <person name="Martin F."/>
        </authorList>
    </citation>
    <scope>NUCLEOTIDE SEQUENCE [LARGE SCALE GENOMIC DNA]</scope>
    <source>
        <strain evidence="10">Zn</strain>
    </source>
</reference>
<dbReference type="HOGENOM" id="CLU_019699_0_0_1"/>
<keyword evidence="2 8" id="KW-0812">Transmembrane</keyword>
<organism evidence="9 10">
    <name type="scientific">Oidiodendron maius (strain Zn)</name>
    <dbReference type="NCBI Taxonomy" id="913774"/>
    <lineage>
        <taxon>Eukaryota</taxon>
        <taxon>Fungi</taxon>
        <taxon>Dikarya</taxon>
        <taxon>Ascomycota</taxon>
        <taxon>Pezizomycotina</taxon>
        <taxon>Leotiomycetes</taxon>
        <taxon>Leotiomycetes incertae sedis</taxon>
        <taxon>Myxotrichaceae</taxon>
        <taxon>Oidiodendron</taxon>
    </lineage>
</organism>
<dbReference type="InParanoid" id="A0A0C3HIV7"/>
<dbReference type="OrthoDB" id="8048523at2759"/>
<evidence type="ECO:0000256" key="8">
    <source>
        <dbReference type="SAM" id="Phobius"/>
    </source>
</evidence>
<dbReference type="STRING" id="913774.A0A0C3HIV7"/>
<dbReference type="GO" id="GO:0034486">
    <property type="term" value="P:vacuolar transmembrane transport"/>
    <property type="evidence" value="ECO:0007669"/>
    <property type="project" value="UniProtKB-ARBA"/>
</dbReference>
<keyword evidence="10" id="KW-1185">Reference proteome</keyword>
<dbReference type="AlphaFoldDB" id="A0A0C3HIV7"/>
<evidence type="ECO:0000256" key="2">
    <source>
        <dbReference type="ARBA" id="ARBA00022692"/>
    </source>
</evidence>
<dbReference type="PANTHER" id="PTHR16201">
    <property type="entry name" value="SEVEN TRANSMEMBRANE PROTEIN 1-RELATED"/>
    <property type="match status" value="1"/>
</dbReference>
<evidence type="ECO:0000256" key="6">
    <source>
        <dbReference type="ARBA" id="ARBA00050768"/>
    </source>
</evidence>
<dbReference type="InterPro" id="IPR051415">
    <property type="entry name" value="LAAT-1"/>
</dbReference>
<comment type="similarity">
    <text evidence="5">Belongs to the laat-1 family.</text>
</comment>
<proteinExistence type="inferred from homology"/>
<name>A0A0C3HIV7_OIDMZ</name>
<keyword evidence="3 8" id="KW-1133">Transmembrane helix</keyword>
<feature type="transmembrane region" description="Helical" evidence="8">
    <location>
        <begin position="83"/>
        <end position="104"/>
    </location>
</feature>
<evidence type="ECO:0000256" key="5">
    <source>
        <dbReference type="ARBA" id="ARBA00038039"/>
    </source>
</evidence>
<evidence type="ECO:0000256" key="3">
    <source>
        <dbReference type="ARBA" id="ARBA00022989"/>
    </source>
</evidence>
<feature type="region of interest" description="Disordered" evidence="7">
    <location>
        <begin position="123"/>
        <end position="155"/>
    </location>
</feature>
<feature type="transmembrane region" description="Helical" evidence="8">
    <location>
        <begin position="216"/>
        <end position="234"/>
    </location>
</feature>
<dbReference type="Gene3D" id="1.20.1280.290">
    <property type="match status" value="2"/>
</dbReference>
<dbReference type="EMBL" id="KN832870">
    <property type="protein sequence ID" value="KIN08121.1"/>
    <property type="molecule type" value="Genomic_DNA"/>
</dbReference>
<reference evidence="9 10" key="1">
    <citation type="submission" date="2014-04" db="EMBL/GenBank/DDBJ databases">
        <authorList>
            <consortium name="DOE Joint Genome Institute"/>
            <person name="Kuo A."/>
            <person name="Martino E."/>
            <person name="Perotto S."/>
            <person name="Kohler A."/>
            <person name="Nagy L.G."/>
            <person name="Floudas D."/>
            <person name="Copeland A."/>
            <person name="Barry K.W."/>
            <person name="Cichocki N."/>
            <person name="Veneault-Fourrey C."/>
            <person name="LaButti K."/>
            <person name="Lindquist E.A."/>
            <person name="Lipzen A."/>
            <person name="Lundell T."/>
            <person name="Morin E."/>
            <person name="Murat C."/>
            <person name="Sun H."/>
            <person name="Tunlid A."/>
            <person name="Henrissat B."/>
            <person name="Grigoriev I.V."/>
            <person name="Hibbett D.S."/>
            <person name="Martin F."/>
            <person name="Nordberg H.P."/>
            <person name="Cantor M.N."/>
            <person name="Hua S.X."/>
        </authorList>
    </citation>
    <scope>NUCLEOTIDE SEQUENCE [LARGE SCALE GENOMIC DNA]</scope>
    <source>
        <strain evidence="9 10">Zn</strain>
    </source>
</reference>
<keyword evidence="4 8" id="KW-0472">Membrane</keyword>
<accession>A0A0C3HIV7</accession>
<dbReference type="FunFam" id="1.20.1280.290:FF:000009">
    <property type="entry name" value="PQ loop repeat family protein"/>
    <property type="match status" value="1"/>
</dbReference>
<feature type="transmembrane region" description="Helical" evidence="8">
    <location>
        <begin position="246"/>
        <end position="269"/>
    </location>
</feature>
<dbReference type="InterPro" id="IPR006603">
    <property type="entry name" value="PQ-loop_rpt"/>
</dbReference>
<dbReference type="Pfam" id="PF04193">
    <property type="entry name" value="PQ-loop"/>
    <property type="match status" value="2"/>
</dbReference>
<feature type="transmembrane region" description="Helical" evidence="8">
    <location>
        <begin position="24"/>
        <end position="45"/>
    </location>
</feature>
<evidence type="ECO:0000256" key="7">
    <source>
        <dbReference type="SAM" id="MobiDB-lite"/>
    </source>
</evidence>
<dbReference type="FunFam" id="1.20.1280.290:FF:000012">
    <property type="entry name" value="Vacuolar membrane PQ loop repeat protein"/>
    <property type="match status" value="1"/>
</dbReference>
<comment type="subcellular location">
    <subcellularLocation>
        <location evidence="1">Membrane</location>
        <topology evidence="1">Multi-pass membrane protein</topology>
    </subcellularLocation>
</comment>
<feature type="transmembrane region" description="Helical" evidence="8">
    <location>
        <begin position="177"/>
        <end position="196"/>
    </location>
</feature>
<dbReference type="GO" id="GO:0015174">
    <property type="term" value="F:basic amino acid transmembrane transporter activity"/>
    <property type="evidence" value="ECO:0007669"/>
    <property type="project" value="UniProtKB-ARBA"/>
</dbReference>
<evidence type="ECO:0008006" key="11">
    <source>
        <dbReference type="Google" id="ProtNLM"/>
    </source>
</evidence>